<evidence type="ECO:0000313" key="2">
    <source>
        <dbReference type="WBParaSite" id="ES5_v2.g9892.t1"/>
    </source>
</evidence>
<name>A0AC34GYF0_9BILA</name>
<dbReference type="Proteomes" id="UP000887579">
    <property type="component" value="Unplaced"/>
</dbReference>
<organism evidence="1 2">
    <name type="scientific">Panagrolaimus sp. ES5</name>
    <dbReference type="NCBI Taxonomy" id="591445"/>
    <lineage>
        <taxon>Eukaryota</taxon>
        <taxon>Metazoa</taxon>
        <taxon>Ecdysozoa</taxon>
        <taxon>Nematoda</taxon>
        <taxon>Chromadorea</taxon>
        <taxon>Rhabditida</taxon>
        <taxon>Tylenchina</taxon>
        <taxon>Panagrolaimomorpha</taxon>
        <taxon>Panagrolaimoidea</taxon>
        <taxon>Panagrolaimidae</taxon>
        <taxon>Panagrolaimus</taxon>
    </lineage>
</organism>
<proteinExistence type="predicted"/>
<dbReference type="WBParaSite" id="ES5_v2.g9892.t1">
    <property type="protein sequence ID" value="ES5_v2.g9892.t1"/>
    <property type="gene ID" value="ES5_v2.g9892"/>
</dbReference>
<evidence type="ECO:0000313" key="1">
    <source>
        <dbReference type="Proteomes" id="UP000887579"/>
    </source>
</evidence>
<sequence>MASPIVTTEYGTIEGINYETSSGYKSEMFLGIPFAQPPINELRFEKPLPPIPWTTPLQAKALGVQCATYPDTLAPNGKEDCLTLNIIKPAEPSEDPEGYAVMVWIHGGAFVIGSAVDIDHEETAERMVSHGIIFVSINYRLGPFGFFSTGTSDAPGNYGLWDQVEALKFIQKVIAAFGGNPKVVTIFGGSAGGASVSWLSLNPATKDLFARAIPMSGSALAPWASGEDVVETSEKLILATGCQESSNKKECLKAKSMDEIKEATAKFAKDILKSDNINFANFHPRIDGEFFQGLTVEEAIQKAPKKDHFMGICSQEYSVFAIKGPFIDSSAKYMSIEKTKAENFNREDFSEIVQNFLGTKEAYGIKAHDAAEDIITFYESQASKYQRNSYIQLYAQLLSDITFNIPEIREAQLKVATGQKVYFYFYNFVPENGKHHLFEGAGHGSELSNFFGSLYNAPIFPLKGDVAKVQKTIVNLFVNFAKIGKPTTDNLEVPLFNTQNGTTYVEIDTNSKINYNLMTDRIDFWDSHSKKFGYDWPQNRKLQEGNEY</sequence>
<reference evidence="2" key="1">
    <citation type="submission" date="2022-11" db="UniProtKB">
        <authorList>
            <consortium name="WormBaseParasite"/>
        </authorList>
    </citation>
    <scope>IDENTIFICATION</scope>
</reference>
<accession>A0AC34GYF0</accession>
<protein>
    <submittedName>
        <fullName evidence="2">Carboxylic ester hydrolase</fullName>
    </submittedName>
</protein>